<sequence length="381" mass="41910">MMTNRFDLLCNGTVGFVDYPGRVIVIVQLGRGARRLAHHRCAGVPGAVATPTRARRLPKDTGRFYIAQNEARNPGHPLEPLFRAVLLSRPSFNLGEVDLVSDRNNLRKLFSFVDPASDRNGLTPFTINVEVVGSTVVFCRDGTETVRVVGAHQFMGYNHEFEKAHTVNSIEGSTGHYRIISYRFGDHKLVVRHELSGHCSDVQAASATADALADSLSLLALTPADTPARAAGPDSKLRIKEQGNLVPLESTMELKTRAMSNGIVLAHVVTQLWVAQTPKLVRACHDRGLFVEPRVEDVGAYVKSWEATNQNHLRNLSGLTGKIVELARGHGDGAMFTLSYELAENKLVLRKACRPRMLPNDLYSTLVIDDTSPTIKEKAEK</sequence>
<gene>
    <name evidence="1" type="ORF">PPNO1_LOCUS2550</name>
</gene>
<comment type="caution">
    <text evidence="1">The sequence shown here is derived from an EMBL/GenBank/DDBJ whole genome shotgun (WGS) entry which is preliminary data.</text>
</comment>
<dbReference type="PANTHER" id="PTHR35179:SF2">
    <property type="entry name" value="START DOMAIN-CONTAINING PROTEIN"/>
    <property type="match status" value="1"/>
</dbReference>
<name>A0A9P1M7S0_9PEZI</name>
<evidence type="ECO:0000313" key="1">
    <source>
        <dbReference type="EMBL" id="CAI4212802.1"/>
    </source>
</evidence>
<protein>
    <submittedName>
        <fullName evidence="1">Uncharacterized protein</fullName>
    </submittedName>
</protein>
<dbReference type="Proteomes" id="UP000838763">
    <property type="component" value="Unassembled WGS sequence"/>
</dbReference>
<reference evidence="1" key="1">
    <citation type="submission" date="2022-11" db="EMBL/GenBank/DDBJ databases">
        <authorList>
            <person name="Scott C."/>
            <person name="Bruce N."/>
        </authorList>
    </citation>
    <scope>NUCLEOTIDE SEQUENCE</scope>
</reference>
<accession>A0A9P1M7S0</accession>
<evidence type="ECO:0000313" key="2">
    <source>
        <dbReference type="Proteomes" id="UP000838763"/>
    </source>
</evidence>
<dbReference type="AlphaFoldDB" id="A0A9P1M7S0"/>
<dbReference type="PANTHER" id="PTHR35179">
    <property type="entry name" value="PROTEIN CBG02620"/>
    <property type="match status" value="1"/>
</dbReference>
<dbReference type="OrthoDB" id="420564at2759"/>
<organism evidence="1 2">
    <name type="scientific">Parascedosporium putredinis</name>
    <dbReference type="NCBI Taxonomy" id="1442378"/>
    <lineage>
        <taxon>Eukaryota</taxon>
        <taxon>Fungi</taxon>
        <taxon>Dikarya</taxon>
        <taxon>Ascomycota</taxon>
        <taxon>Pezizomycotina</taxon>
        <taxon>Sordariomycetes</taxon>
        <taxon>Hypocreomycetidae</taxon>
        <taxon>Microascales</taxon>
        <taxon>Microascaceae</taxon>
        <taxon>Parascedosporium</taxon>
    </lineage>
</organism>
<proteinExistence type="predicted"/>
<keyword evidence="2" id="KW-1185">Reference proteome</keyword>
<dbReference type="EMBL" id="CALLCH030000006">
    <property type="protein sequence ID" value="CAI4212802.1"/>
    <property type="molecule type" value="Genomic_DNA"/>
</dbReference>